<dbReference type="PANTHER" id="PTHR38106">
    <property type="entry name" value="RNA CHAPERONE PROQ"/>
    <property type="match status" value="1"/>
</dbReference>
<organism evidence="7 8">
    <name type="scientific">Glaciecola punicea ACAM 611</name>
    <dbReference type="NCBI Taxonomy" id="1121923"/>
    <lineage>
        <taxon>Bacteria</taxon>
        <taxon>Pseudomonadati</taxon>
        <taxon>Pseudomonadota</taxon>
        <taxon>Gammaproteobacteria</taxon>
        <taxon>Alteromonadales</taxon>
        <taxon>Alteromonadaceae</taxon>
        <taxon>Glaciecola</taxon>
    </lineage>
</organism>
<feature type="compositionally biased region" description="Basic and acidic residues" evidence="5">
    <location>
        <begin position="99"/>
        <end position="116"/>
    </location>
</feature>
<comment type="subcellular location">
    <subcellularLocation>
        <location evidence="4">Cytoplasm</location>
    </subcellularLocation>
</comment>
<dbReference type="InterPro" id="IPR036442">
    <property type="entry name" value="ProQ/FinO_sf"/>
</dbReference>
<evidence type="ECO:0000313" key="7">
    <source>
        <dbReference type="EMBL" id="GAB54931.1"/>
    </source>
</evidence>
<evidence type="ECO:0000313" key="8">
    <source>
        <dbReference type="Proteomes" id="UP000053586"/>
    </source>
</evidence>
<dbReference type="GO" id="GO:0034057">
    <property type="term" value="F:RNA strand-exchange activity"/>
    <property type="evidence" value="ECO:0007669"/>
    <property type="project" value="UniProtKB-UniRule"/>
</dbReference>
<feature type="region of interest" description="Disordered" evidence="5">
    <location>
        <begin position="99"/>
        <end position="170"/>
    </location>
</feature>
<feature type="compositionally biased region" description="Low complexity" evidence="5">
    <location>
        <begin position="145"/>
        <end position="170"/>
    </location>
</feature>
<feature type="domain" description="ProQ/FinO" evidence="6">
    <location>
        <begin position="4"/>
        <end position="118"/>
    </location>
</feature>
<dbReference type="Pfam" id="PF17516">
    <property type="entry name" value="ProQ_C"/>
    <property type="match status" value="1"/>
</dbReference>
<dbReference type="OrthoDB" id="8421419at2"/>
<keyword evidence="2 4" id="KW-0694">RNA-binding</keyword>
<sequence>MEQEKLTNQKETITFLCNKYPKCFFADGSVKPLKIGIFQDLASELEGLEVVSKRLLRVSLRHYTSSWRYLLAVKAGVARISLTGEDGEAVEEQHAQHAAEQLKESKEKAAKYRENNPKAPKNPAKHKGYVKSKGIDPSDISTPQTKTATGKTKSGSTKHSSKTSKPAATSVLADKPQVSLAITELHIGNQALVKLGKDPMPVTITDIAKDGISVQLKSGMTVKVQQAQLFSSQKAANN</sequence>
<keyword evidence="8" id="KW-1185">Reference proteome</keyword>
<dbReference type="InterPro" id="IPR016103">
    <property type="entry name" value="ProQ/FinO"/>
</dbReference>
<evidence type="ECO:0000256" key="5">
    <source>
        <dbReference type="SAM" id="MobiDB-lite"/>
    </source>
</evidence>
<reference evidence="7 8" key="1">
    <citation type="journal article" date="2012" name="J. Bacteriol.">
        <title>Genome sequence of proteorhodopsin-containing sea ice bacterium Glaciecola punicea ACAM 611T.</title>
        <authorList>
            <person name="Qin Q.-L."/>
            <person name="Xie B.-B."/>
            <person name="Shu Y.-L."/>
            <person name="Rong J.-C."/>
            <person name="Zhao D.-L."/>
            <person name="Zhang X.-Y."/>
            <person name="Chen X.-L."/>
            <person name="Zhou B.-C."/>
            <person name="Zhanga Y.-Z."/>
        </authorList>
    </citation>
    <scope>NUCLEOTIDE SEQUENCE [LARGE SCALE GENOMIC DNA]</scope>
    <source>
        <strain evidence="7 8">ACAM 611</strain>
    </source>
</reference>
<dbReference type="HAMAP" id="MF_00749">
    <property type="entry name" value="ProQ"/>
    <property type="match status" value="1"/>
</dbReference>
<evidence type="ECO:0000256" key="4">
    <source>
        <dbReference type="HAMAP-Rule" id="MF_00749"/>
    </source>
</evidence>
<dbReference type="Gene3D" id="1.10.1710.10">
    <property type="entry name" value="ProQ/FinO domain"/>
    <property type="match status" value="1"/>
</dbReference>
<dbReference type="AlphaFoldDB" id="H5T9F4"/>
<dbReference type="eggNOG" id="COG3109">
    <property type="taxonomic scope" value="Bacteria"/>
</dbReference>
<protein>
    <recommendedName>
        <fullName evidence="4">RNA chaperone ProQ</fullName>
    </recommendedName>
</protein>
<evidence type="ECO:0000256" key="1">
    <source>
        <dbReference type="ARBA" id="ARBA00022490"/>
    </source>
</evidence>
<dbReference type="InterPro" id="IPR035236">
    <property type="entry name" value="ProQ_C"/>
</dbReference>
<dbReference type="SUPFAM" id="SSF48657">
    <property type="entry name" value="FinO-like"/>
    <property type="match status" value="1"/>
</dbReference>
<evidence type="ECO:0000256" key="2">
    <source>
        <dbReference type="ARBA" id="ARBA00022884"/>
    </source>
</evidence>
<name>H5T9F4_9ALTE</name>
<dbReference type="EMBL" id="BAET01000007">
    <property type="protein sequence ID" value="GAB54931.1"/>
    <property type="molecule type" value="Genomic_DNA"/>
</dbReference>
<keyword evidence="1 4" id="KW-0963">Cytoplasm</keyword>
<accession>H5T9F4</accession>
<dbReference type="STRING" id="56804.BAE46_00340"/>
<dbReference type="RefSeq" id="WP_006003522.1">
    <property type="nucleotide sequence ID" value="NZ_BAET01000007.1"/>
</dbReference>
<dbReference type="NCBIfam" id="NF003434">
    <property type="entry name" value="PRK04950.1"/>
    <property type="match status" value="1"/>
</dbReference>
<keyword evidence="3 4" id="KW-0143">Chaperone</keyword>
<evidence type="ECO:0000256" key="3">
    <source>
        <dbReference type="ARBA" id="ARBA00023186"/>
    </source>
</evidence>
<comment type="caution">
    <text evidence="7">The sequence shown here is derived from an EMBL/GenBank/DDBJ whole genome shotgun (WGS) entry which is preliminary data.</text>
</comment>
<comment type="similarity">
    <text evidence="4">Belongs to the ProQ family.</text>
</comment>
<dbReference type="GO" id="GO:0005829">
    <property type="term" value="C:cytosol"/>
    <property type="evidence" value="ECO:0007669"/>
    <property type="project" value="TreeGrafter"/>
</dbReference>
<dbReference type="GO" id="GO:0010608">
    <property type="term" value="P:post-transcriptional regulation of gene expression"/>
    <property type="evidence" value="ECO:0007669"/>
    <property type="project" value="InterPro"/>
</dbReference>
<gene>
    <name evidence="4 7" type="primary">proQ</name>
    <name evidence="7" type="ORF">GPUN_0796</name>
</gene>
<evidence type="ECO:0000259" key="6">
    <source>
        <dbReference type="SMART" id="SM00945"/>
    </source>
</evidence>
<dbReference type="GO" id="GO:0033592">
    <property type="term" value="F:RNA strand annealing activity"/>
    <property type="evidence" value="ECO:0007669"/>
    <property type="project" value="UniProtKB-UniRule"/>
</dbReference>
<dbReference type="Pfam" id="PF04352">
    <property type="entry name" value="ProQ"/>
    <property type="match status" value="1"/>
</dbReference>
<dbReference type="SMART" id="SM00945">
    <property type="entry name" value="ProQ"/>
    <property type="match status" value="1"/>
</dbReference>
<comment type="function">
    <text evidence="4">RNA chaperone with significant RNA binding, RNA strand exchange and RNA duplexing activities.</text>
</comment>
<reference evidence="7 8" key="2">
    <citation type="journal article" date="2017" name="Antonie Van Leeuwenhoek">
        <title>Rhizobium rhizosphaerae sp. nov., a novel species isolated from rice rhizosphere.</title>
        <authorList>
            <person name="Zhao J.J."/>
            <person name="Zhang J."/>
            <person name="Zhang R.J."/>
            <person name="Zhang C.W."/>
            <person name="Yin H.Q."/>
            <person name="Zhang X.X."/>
        </authorList>
    </citation>
    <scope>NUCLEOTIDE SEQUENCE [LARGE SCALE GENOMIC DNA]</scope>
    <source>
        <strain evidence="7 8">ACAM 611</strain>
    </source>
</reference>
<dbReference type="InterPro" id="IPR023529">
    <property type="entry name" value="ProQ"/>
</dbReference>
<dbReference type="PANTHER" id="PTHR38106:SF1">
    <property type="entry name" value="RNA CHAPERONE PROQ"/>
    <property type="match status" value="1"/>
</dbReference>
<dbReference type="Proteomes" id="UP000053586">
    <property type="component" value="Unassembled WGS sequence"/>
</dbReference>
<proteinExistence type="inferred from homology"/>